<evidence type="ECO:0000313" key="2">
    <source>
        <dbReference type="Proteomes" id="UP001168128"/>
    </source>
</evidence>
<keyword evidence="2" id="KW-1185">Reference proteome</keyword>
<comment type="caution">
    <text evidence="1">The sequence shown here is derived from an EMBL/GenBank/DDBJ whole genome shotgun (WGS) entry which is preliminary data.</text>
</comment>
<dbReference type="EMBL" id="JAULSJ010000004">
    <property type="protein sequence ID" value="MDO3423966.1"/>
    <property type="molecule type" value="Genomic_DNA"/>
</dbReference>
<name>A0ABT8U0K1_9FLAO</name>
<proteinExistence type="predicted"/>
<dbReference type="Proteomes" id="UP001168128">
    <property type="component" value="Unassembled WGS sequence"/>
</dbReference>
<gene>
    <name evidence="1" type="ORF">QWT87_03620</name>
</gene>
<sequence>MKKHTILLLCFVFTNAFCQLDEQKLFPRLNYEDETLGSKLKIQFGKHTVSCNVIRKQDSDRDYISSDIKNFLRVNLSTIKVSSMSINGSSLFRYIFFEDELKLNMDASKLNFETNKFINKISDTKDGFNLVDENTFPSYVYTTNCSKFLNIVSKGNVKYAGAALSAAIDADVERKFGLYLYEGVFKSPLSNILSVKNNQTTELMLNLWDFYKKYPEYNNKAYYLESFQGLTVGRFTSSEQYKKIESDLGINISAQVASVETNMKNSFDASSTFRGTDFETFVYKDGKILKTNYVKLPNLDDIISYFQISSLTDIKFNISDQLMSDGNNFEFYIDIDGFSQSFISPHFWEINVVDKSSFEDNSVILSKIERIPNSKNSVRFTLSGIPNKIHFSGKTVSDKIPINLEIKTRDNINNKKIILPVKRDFSTTVHPIPNPPKKAISYTAQKSDNDKYELNWVVPINFEDSEKPVLYQKDKIAEVKQAEFTVGNEKISAEIKFIGTDKKTYELHIKVPEISSSSNSIMGKNILAKIYGVLKIPLQSGGYALKPVTATLEYPDKIIPLGQSL</sequence>
<protein>
    <submittedName>
        <fullName evidence="1">Uncharacterized protein</fullName>
    </submittedName>
</protein>
<accession>A0ABT8U0K1</accession>
<evidence type="ECO:0000313" key="1">
    <source>
        <dbReference type="EMBL" id="MDO3423966.1"/>
    </source>
</evidence>
<dbReference type="RefSeq" id="WP_302713706.1">
    <property type="nucleotide sequence ID" value="NZ_JAULSJ010000004.1"/>
</dbReference>
<reference evidence="1" key="1">
    <citation type="submission" date="2023-07" db="EMBL/GenBank/DDBJ databases">
        <title>AMR profile of multidrug- resistance Chryseobacterium gambrini related strain.</title>
        <authorList>
            <person name="Kirdat K."/>
            <person name="Bhatt A."/>
            <person name="Kuyare S."/>
            <person name="Yadav A."/>
        </authorList>
    </citation>
    <scope>NUCLEOTIDE SEQUENCE</scope>
    <source>
        <strain evidence="1">APV-1</strain>
    </source>
</reference>
<organism evidence="1 2">
    <name type="scientific">Chryseobacterium urinae</name>
    <dbReference type="NCBI Taxonomy" id="3058400"/>
    <lineage>
        <taxon>Bacteria</taxon>
        <taxon>Pseudomonadati</taxon>
        <taxon>Bacteroidota</taxon>
        <taxon>Flavobacteriia</taxon>
        <taxon>Flavobacteriales</taxon>
        <taxon>Weeksellaceae</taxon>
        <taxon>Chryseobacterium group</taxon>
        <taxon>Chryseobacterium</taxon>
    </lineage>
</organism>